<proteinExistence type="predicted"/>
<sequence length="39" mass="4364">MRSGKIQTLRHAVVLGQSGVIRFTLFTPSSLKPHNRCAR</sequence>
<dbReference type="EMBL" id="GBXM01074596">
    <property type="protein sequence ID" value="JAH33981.1"/>
    <property type="molecule type" value="Transcribed_RNA"/>
</dbReference>
<protein>
    <submittedName>
        <fullName evidence="1">Uncharacterized protein</fullName>
    </submittedName>
</protein>
<evidence type="ECO:0000313" key="1">
    <source>
        <dbReference type="EMBL" id="JAH33981.1"/>
    </source>
</evidence>
<organism evidence="1">
    <name type="scientific">Anguilla anguilla</name>
    <name type="common">European freshwater eel</name>
    <name type="synonym">Muraena anguilla</name>
    <dbReference type="NCBI Taxonomy" id="7936"/>
    <lineage>
        <taxon>Eukaryota</taxon>
        <taxon>Metazoa</taxon>
        <taxon>Chordata</taxon>
        <taxon>Craniata</taxon>
        <taxon>Vertebrata</taxon>
        <taxon>Euteleostomi</taxon>
        <taxon>Actinopterygii</taxon>
        <taxon>Neopterygii</taxon>
        <taxon>Teleostei</taxon>
        <taxon>Anguilliformes</taxon>
        <taxon>Anguillidae</taxon>
        <taxon>Anguilla</taxon>
    </lineage>
</organism>
<accession>A0A0E9RY00</accession>
<reference evidence="1" key="2">
    <citation type="journal article" date="2015" name="Fish Shellfish Immunol.">
        <title>Early steps in the European eel (Anguilla anguilla)-Vibrio vulnificus interaction in the gills: Role of the RtxA13 toxin.</title>
        <authorList>
            <person name="Callol A."/>
            <person name="Pajuelo D."/>
            <person name="Ebbesson L."/>
            <person name="Teles M."/>
            <person name="MacKenzie S."/>
            <person name="Amaro C."/>
        </authorList>
    </citation>
    <scope>NUCLEOTIDE SEQUENCE</scope>
</reference>
<dbReference type="AlphaFoldDB" id="A0A0E9RY00"/>
<reference evidence="1" key="1">
    <citation type="submission" date="2014-11" db="EMBL/GenBank/DDBJ databases">
        <authorList>
            <person name="Amaro Gonzalez C."/>
        </authorList>
    </citation>
    <scope>NUCLEOTIDE SEQUENCE</scope>
</reference>
<name>A0A0E9RY00_ANGAN</name>